<name>A0A1G6ZGE6_9BURK</name>
<accession>A0A1G6ZGE6</accession>
<dbReference type="EMBL" id="FMZC01000011">
    <property type="protein sequence ID" value="SDE00776.1"/>
    <property type="molecule type" value="Genomic_DNA"/>
</dbReference>
<keyword evidence="4" id="KW-1185">Reference proteome</keyword>
<dbReference type="PROSITE" id="PS50914">
    <property type="entry name" value="BON"/>
    <property type="match status" value="2"/>
</dbReference>
<evidence type="ECO:0000313" key="4">
    <source>
        <dbReference type="Proteomes" id="UP000198781"/>
    </source>
</evidence>
<gene>
    <name evidence="3" type="ORF">SAMN05192589_11167</name>
</gene>
<dbReference type="PANTHER" id="PTHR34606">
    <property type="entry name" value="BON DOMAIN-CONTAINING PROTEIN"/>
    <property type="match status" value="1"/>
</dbReference>
<dbReference type="SMART" id="SM00749">
    <property type="entry name" value="BON"/>
    <property type="match status" value="2"/>
</dbReference>
<evidence type="ECO:0000256" key="1">
    <source>
        <dbReference type="ARBA" id="ARBA00022729"/>
    </source>
</evidence>
<dbReference type="InterPro" id="IPR014004">
    <property type="entry name" value="Transpt-assoc_nodulatn_dom_bac"/>
</dbReference>
<feature type="domain" description="BON" evidence="2">
    <location>
        <begin position="134"/>
        <end position="201"/>
    </location>
</feature>
<dbReference type="InterPro" id="IPR051686">
    <property type="entry name" value="Lipoprotein_DolP"/>
</dbReference>
<dbReference type="Pfam" id="PF04972">
    <property type="entry name" value="BON"/>
    <property type="match status" value="2"/>
</dbReference>
<dbReference type="AlphaFoldDB" id="A0A1G6ZGE6"/>
<keyword evidence="1" id="KW-0732">Signal</keyword>
<dbReference type="PROSITE" id="PS51257">
    <property type="entry name" value="PROKAR_LIPOPROTEIN"/>
    <property type="match status" value="1"/>
</dbReference>
<protein>
    <submittedName>
        <fullName evidence="3">Osmotically-inducible protein OsmY, contains BON domain</fullName>
    </submittedName>
</protein>
<dbReference type="Gene3D" id="3.30.1340.30">
    <property type="match status" value="1"/>
</dbReference>
<dbReference type="Proteomes" id="UP000198781">
    <property type="component" value="Unassembled WGS sequence"/>
</dbReference>
<organism evidence="3 4">
    <name type="scientific">Paracidovorax valerianellae</name>
    <dbReference type="NCBI Taxonomy" id="187868"/>
    <lineage>
        <taxon>Bacteria</taxon>
        <taxon>Pseudomonadati</taxon>
        <taxon>Pseudomonadota</taxon>
        <taxon>Betaproteobacteria</taxon>
        <taxon>Burkholderiales</taxon>
        <taxon>Comamonadaceae</taxon>
        <taxon>Paracidovorax</taxon>
    </lineage>
</organism>
<sequence length="228" mass="24797">MTFPMTRLTRLTRLTCTLLALGALSAGLSACAPLVVGGAAVMGSMMASDRRTTGIQVEDEGIELRAANRIRDTFGDRVHVNVTSYNRQVLLTGEVPSAQDKEKIEQAVLAVENVRSVVNDLGVMASSSLTQRSNDTLITGKVRASFVDAKDLFASAYKVVTERETVYLMGRVTQREADRASDIARGVNGVRKVVRVFEIITQQELERGFAQQRPAPVTTDASPDKPVR</sequence>
<dbReference type="STRING" id="187868.SAMN05192589_11167"/>
<feature type="domain" description="BON" evidence="2">
    <location>
        <begin position="58"/>
        <end position="125"/>
    </location>
</feature>
<dbReference type="InterPro" id="IPR007055">
    <property type="entry name" value="BON_dom"/>
</dbReference>
<reference evidence="3 4" key="1">
    <citation type="submission" date="2016-10" db="EMBL/GenBank/DDBJ databases">
        <authorList>
            <person name="de Groot N.N."/>
        </authorList>
    </citation>
    <scope>NUCLEOTIDE SEQUENCE [LARGE SCALE GENOMIC DNA]</scope>
    <source>
        <strain evidence="3 4">DSM 16619</strain>
    </source>
</reference>
<proteinExistence type="predicted"/>
<dbReference type="RefSeq" id="WP_434802407.1">
    <property type="nucleotide sequence ID" value="NZ_FMZC01000011.1"/>
</dbReference>
<evidence type="ECO:0000313" key="3">
    <source>
        <dbReference type="EMBL" id="SDE00776.1"/>
    </source>
</evidence>
<dbReference type="PANTHER" id="PTHR34606:SF4">
    <property type="entry name" value="OUTER MEMBRANE LIPOPROTEIN DOLP"/>
    <property type="match status" value="1"/>
</dbReference>
<evidence type="ECO:0000259" key="2">
    <source>
        <dbReference type="PROSITE" id="PS50914"/>
    </source>
</evidence>